<dbReference type="HOGENOM" id="CLU_1298249_0_0_0"/>
<dbReference type="AlphaFoldDB" id="A0A068NJ07"/>
<evidence type="ECO:0000313" key="2">
    <source>
        <dbReference type="Proteomes" id="UP000027982"/>
    </source>
</evidence>
<dbReference type="KEGG" id="fgi:OP10G_0185"/>
<name>A0A068NJ07_FIMGI</name>
<dbReference type="Proteomes" id="UP000027982">
    <property type="component" value="Chromosome"/>
</dbReference>
<dbReference type="STRING" id="661478.OP10G_0185"/>
<gene>
    <name evidence="1" type="ORF">OP10G_0185</name>
</gene>
<proteinExistence type="predicted"/>
<dbReference type="EMBL" id="CP007139">
    <property type="protein sequence ID" value="AIE83553.1"/>
    <property type="molecule type" value="Genomic_DNA"/>
</dbReference>
<reference evidence="1 2" key="1">
    <citation type="journal article" date="2014" name="PLoS ONE">
        <title>The first complete genome sequence of the class fimbriimonadia in the phylum armatimonadetes.</title>
        <authorList>
            <person name="Hu Z.Y."/>
            <person name="Wang Y.Z."/>
            <person name="Im W.T."/>
            <person name="Wang S.Y."/>
            <person name="Zhao G.P."/>
            <person name="Zheng H.J."/>
            <person name="Quan Z.X."/>
        </authorList>
    </citation>
    <scope>NUCLEOTIDE SEQUENCE [LARGE SCALE GENOMIC DNA]</scope>
    <source>
        <strain evidence="1">Gsoil 348</strain>
    </source>
</reference>
<sequence length="212" mass="22603">MKMEMGAMGSQGYTSSMDIDIKAVSRKGDLTTLETRMSNAKIKAPAGGPMAAAIPNMEKRMNSMKPVRMTMDSFGNPKGMSGSVGTMGFQGIRFPNHPIRVGQTWGTSIDFSQLPGMGAASAMKMGGKIPMKFRLLSLGHSGKSAKIEVSSTGTMTMNMNGQKINTVMNSKGTMTLEVATGMTTDSQMTMDSVTAFSGQTMKNHTSLTMKLK</sequence>
<keyword evidence="2" id="KW-1185">Reference proteome</keyword>
<protein>
    <submittedName>
        <fullName evidence="1">Uncharacterized protein</fullName>
    </submittedName>
</protein>
<accession>A0A068NJ07</accession>
<organism evidence="1 2">
    <name type="scientific">Fimbriimonas ginsengisoli Gsoil 348</name>
    <dbReference type="NCBI Taxonomy" id="661478"/>
    <lineage>
        <taxon>Bacteria</taxon>
        <taxon>Bacillati</taxon>
        <taxon>Armatimonadota</taxon>
        <taxon>Fimbriimonadia</taxon>
        <taxon>Fimbriimonadales</taxon>
        <taxon>Fimbriimonadaceae</taxon>
        <taxon>Fimbriimonas</taxon>
    </lineage>
</organism>
<evidence type="ECO:0000313" key="1">
    <source>
        <dbReference type="EMBL" id="AIE83553.1"/>
    </source>
</evidence>